<keyword evidence="2" id="KW-0547">Nucleotide-binding</keyword>
<gene>
    <name evidence="5" type="ORF">JCM31185_17430</name>
</gene>
<dbReference type="SUPFAM" id="SSF52540">
    <property type="entry name" value="P-loop containing nucleoside triphosphate hydrolases"/>
    <property type="match status" value="1"/>
</dbReference>
<proteinExistence type="predicted"/>
<dbReference type="Pfam" id="PF00005">
    <property type="entry name" value="ABC_tran"/>
    <property type="match status" value="1"/>
</dbReference>
<evidence type="ECO:0000256" key="1">
    <source>
        <dbReference type="ARBA" id="ARBA00022448"/>
    </source>
</evidence>
<evidence type="ECO:0000259" key="4">
    <source>
        <dbReference type="PROSITE" id="PS50893"/>
    </source>
</evidence>
<feature type="domain" description="ABC transporter" evidence="4">
    <location>
        <begin position="6"/>
        <end position="229"/>
    </location>
</feature>
<name>A0ABQ5JPG5_9LACO</name>
<evidence type="ECO:0000313" key="6">
    <source>
        <dbReference type="Proteomes" id="UP001628078"/>
    </source>
</evidence>
<keyword evidence="1" id="KW-0813">Transport</keyword>
<dbReference type="InterPro" id="IPR027417">
    <property type="entry name" value="P-loop_NTPase"/>
</dbReference>
<organism evidence="5 6">
    <name type="scientific">Furfurilactobacillus curtus</name>
    <dbReference type="NCBI Taxonomy" id="1746200"/>
    <lineage>
        <taxon>Bacteria</taxon>
        <taxon>Bacillati</taxon>
        <taxon>Bacillota</taxon>
        <taxon>Bacilli</taxon>
        <taxon>Lactobacillales</taxon>
        <taxon>Lactobacillaceae</taxon>
        <taxon>Furfurilactobacillus</taxon>
    </lineage>
</organism>
<comment type="caution">
    <text evidence="5">The sequence shown here is derived from an EMBL/GenBank/DDBJ whole genome shotgun (WGS) entry which is preliminary data.</text>
</comment>
<dbReference type="PROSITE" id="PS50893">
    <property type="entry name" value="ABC_TRANSPORTER_2"/>
    <property type="match status" value="1"/>
</dbReference>
<dbReference type="Proteomes" id="UP001628078">
    <property type="component" value="Unassembled WGS sequence"/>
</dbReference>
<dbReference type="InterPro" id="IPR050763">
    <property type="entry name" value="ABC_transporter_ATP-binding"/>
</dbReference>
<dbReference type="InterPro" id="IPR003593">
    <property type="entry name" value="AAA+_ATPase"/>
</dbReference>
<dbReference type="PANTHER" id="PTHR42711:SF17">
    <property type="entry name" value="ABC TRANSPORTER ATP-BINDING PROTEIN"/>
    <property type="match status" value="1"/>
</dbReference>
<reference evidence="5 6" key="1">
    <citation type="submission" date="2022-03" db="EMBL/GenBank/DDBJ databases">
        <title>Draft genome sequence of Furfurilactobacillus curtus JCM 31185.</title>
        <authorList>
            <person name="Suzuki S."/>
            <person name="Endo A."/>
            <person name="Kajikawa A."/>
        </authorList>
    </citation>
    <scope>NUCLEOTIDE SEQUENCE [LARGE SCALE GENOMIC DNA]</scope>
    <source>
        <strain evidence="5 6">JCM 31185</strain>
    </source>
</reference>
<protein>
    <submittedName>
        <fullName evidence="5">ABC transporter ATP-binding protein</fullName>
    </submittedName>
</protein>
<dbReference type="RefSeq" id="WP_407884616.1">
    <property type="nucleotide sequence ID" value="NZ_BQXO01000006.1"/>
</dbReference>
<keyword evidence="3 5" id="KW-0067">ATP-binding</keyword>
<dbReference type="CDD" id="cd03230">
    <property type="entry name" value="ABC_DR_subfamily_A"/>
    <property type="match status" value="1"/>
</dbReference>
<evidence type="ECO:0000256" key="3">
    <source>
        <dbReference type="ARBA" id="ARBA00022840"/>
    </source>
</evidence>
<dbReference type="PANTHER" id="PTHR42711">
    <property type="entry name" value="ABC TRANSPORTER ATP-BINDING PROTEIN"/>
    <property type="match status" value="1"/>
</dbReference>
<evidence type="ECO:0000313" key="5">
    <source>
        <dbReference type="EMBL" id="GKT06456.1"/>
    </source>
</evidence>
<dbReference type="GO" id="GO:0005524">
    <property type="term" value="F:ATP binding"/>
    <property type="evidence" value="ECO:0007669"/>
    <property type="project" value="UniProtKB-KW"/>
</dbReference>
<sequence>MMQPIIEVGQLKKHFGNVDVINEVNFTIKAGETIGLIGENGAGKTTLIKMLLGLEQPTSGTISVFGEKAGSRLARQKVGAMLQENTVLQSVNVTELLQLVTSFYAKPLPVSELLERAQLTHKRTAMTDTLSGGQQRRLSFAMALAGNPDVLFLDEPTVGMDVAARAVFWQQIEALRKKGKTIFITSHYLTELEAIAQRLIFLDGGHLVFDGNLSTLRTQYQGTKISLQTHVSVAALTEDKANILSVNQQENQVTLTVRDSDQWLLAHQGELAEFHQIKIQPMSLEAAFNELIGQGDRHANIN</sequence>
<dbReference type="InterPro" id="IPR003439">
    <property type="entry name" value="ABC_transporter-like_ATP-bd"/>
</dbReference>
<dbReference type="SMART" id="SM00382">
    <property type="entry name" value="AAA"/>
    <property type="match status" value="1"/>
</dbReference>
<dbReference type="Gene3D" id="3.40.50.300">
    <property type="entry name" value="P-loop containing nucleotide triphosphate hydrolases"/>
    <property type="match status" value="1"/>
</dbReference>
<dbReference type="PROSITE" id="PS00211">
    <property type="entry name" value="ABC_TRANSPORTER_1"/>
    <property type="match status" value="1"/>
</dbReference>
<accession>A0ABQ5JPG5</accession>
<keyword evidence="6" id="KW-1185">Reference proteome</keyword>
<evidence type="ECO:0000256" key="2">
    <source>
        <dbReference type="ARBA" id="ARBA00022741"/>
    </source>
</evidence>
<dbReference type="InterPro" id="IPR017871">
    <property type="entry name" value="ABC_transporter-like_CS"/>
</dbReference>
<dbReference type="EMBL" id="BQXO01000006">
    <property type="protein sequence ID" value="GKT06456.1"/>
    <property type="molecule type" value="Genomic_DNA"/>
</dbReference>